<evidence type="ECO:0000313" key="2">
    <source>
        <dbReference type="EMBL" id="MDP9765235.1"/>
    </source>
</evidence>
<evidence type="ECO:0000256" key="1">
    <source>
        <dbReference type="SAM" id="Phobius"/>
    </source>
</evidence>
<comment type="caution">
    <text evidence="2">The sequence shown here is derived from an EMBL/GenBank/DDBJ whole genome shotgun (WGS) entry which is preliminary data.</text>
</comment>
<dbReference type="RefSeq" id="WP_307466953.1">
    <property type="nucleotide sequence ID" value="NZ_JAURUR010000009.1"/>
</dbReference>
<reference evidence="2 3" key="1">
    <citation type="submission" date="2023-07" db="EMBL/GenBank/DDBJ databases">
        <title>Genomic Encyclopedia of Type Strains, Phase IV (KMG-IV): sequencing the most valuable type-strain genomes for metagenomic binning, comparative biology and taxonomic classification.</title>
        <authorList>
            <person name="Goeker M."/>
        </authorList>
    </citation>
    <scope>NUCLEOTIDE SEQUENCE [LARGE SCALE GENOMIC DNA]</scope>
    <source>
        <strain evidence="2 3">NIO-1023</strain>
    </source>
</reference>
<protein>
    <submittedName>
        <fullName evidence="2">Uncharacterized protein</fullName>
    </submittedName>
</protein>
<keyword evidence="3" id="KW-1185">Reference proteome</keyword>
<organism evidence="2 3">
    <name type="scientific">Deinococcus enclensis</name>
    <dbReference type="NCBI Taxonomy" id="1049582"/>
    <lineage>
        <taxon>Bacteria</taxon>
        <taxon>Thermotogati</taxon>
        <taxon>Deinococcota</taxon>
        <taxon>Deinococci</taxon>
        <taxon>Deinococcales</taxon>
        <taxon>Deinococcaceae</taxon>
        <taxon>Deinococcus</taxon>
    </lineage>
</organism>
<dbReference type="Proteomes" id="UP001232163">
    <property type="component" value="Unassembled WGS sequence"/>
</dbReference>
<keyword evidence="1" id="KW-0812">Transmembrane</keyword>
<feature type="transmembrane region" description="Helical" evidence="1">
    <location>
        <begin position="35"/>
        <end position="52"/>
    </location>
</feature>
<proteinExistence type="predicted"/>
<keyword evidence="1" id="KW-1133">Transmembrane helix</keyword>
<sequence>MHPERRKTITQALYAAAALLFAVTGGMYWSVGLGVHAAVWGIAAVAWIVGFLRQRRS</sequence>
<feature type="transmembrane region" description="Helical" evidence="1">
    <location>
        <begin position="12"/>
        <end position="29"/>
    </location>
</feature>
<keyword evidence="1" id="KW-0472">Membrane</keyword>
<evidence type="ECO:0000313" key="3">
    <source>
        <dbReference type="Proteomes" id="UP001232163"/>
    </source>
</evidence>
<name>A0ABT9MFA9_9DEIO</name>
<accession>A0ABT9MFA9</accession>
<gene>
    <name evidence="2" type="ORF">QO006_002683</name>
</gene>
<dbReference type="EMBL" id="JAURUR010000009">
    <property type="protein sequence ID" value="MDP9765235.1"/>
    <property type="molecule type" value="Genomic_DNA"/>
</dbReference>